<gene>
    <name evidence="2" type="ORF">OIU84_002029</name>
</gene>
<feature type="region of interest" description="Disordered" evidence="1">
    <location>
        <begin position="563"/>
        <end position="674"/>
    </location>
</feature>
<evidence type="ECO:0000313" key="3">
    <source>
        <dbReference type="Proteomes" id="UP001162972"/>
    </source>
</evidence>
<feature type="compositionally biased region" description="Polar residues" evidence="1">
    <location>
        <begin position="662"/>
        <end position="674"/>
    </location>
</feature>
<evidence type="ECO:0000313" key="2">
    <source>
        <dbReference type="EMBL" id="KAJ6418767.1"/>
    </source>
</evidence>
<feature type="compositionally biased region" description="Low complexity" evidence="1">
    <location>
        <begin position="750"/>
        <end position="759"/>
    </location>
</feature>
<feature type="compositionally biased region" description="Polar residues" evidence="1">
    <location>
        <begin position="422"/>
        <end position="445"/>
    </location>
</feature>
<evidence type="ECO:0008006" key="4">
    <source>
        <dbReference type="Google" id="ProtNLM"/>
    </source>
</evidence>
<dbReference type="InterPro" id="IPR058921">
    <property type="entry name" value="PAP/OAS1-rel"/>
</dbReference>
<evidence type="ECO:0000256" key="1">
    <source>
        <dbReference type="SAM" id="MobiDB-lite"/>
    </source>
</evidence>
<sequence>MDASSEVPSRGRCNKSSETLNGQTASMRSHNSRRRNLVPEVLENHDARLPTEKSLSSRHSLSHRSIDAAVDSTSYFGNSGEGTTEDHLSLSETMQLHQEEQDRVNMASFSGCSVNKQGQMPVNLASGQLPFAIPPANLGYAQKYMTGTVPINAPPFEPLWVPNMHYHPSFTAYPFSRHFPSMGMTSDQEVMTEKVDAKLTSTEFKAREGRDLIRENYSKGAEYQTHRESDASSVGSLRIVPVSQASSSGSKSEDNGDGSLLRTHKSMKGQLGKQSFPSTDPPIAYGMDKNERQHEDESSNQISSQLDDDDGELIQLSTLGAELSKSMVSGVGASSHVWAHQIPSYDPSSVSRSNSMLPVAPMSVGLESHPRTNNNRGALPLAFYPAGPPVPFLTMFPSYNLPTEAGTSIVSTRKFDRDEEFNNSQNNHSSQILDSSENVDQPENLNTCKSVNSASSLVHSEQSRSDILNSDFVSHWQNLQYGRLCQNAPNKDSLPLPYSVVAPPMYIQGHFPWDGPGRPANMNLFTQHMNGPHLIPVSPVQLGSSRQAGFYQHYADDLPRYRAGTGTYLPNPKLSFRDRQSSHTRNQGGNYNYDRKDHHEEREGSWNNNPRPRSGARGQSQNQGEKSSFRTDRSTANNRRSDRSWNSKQDPLPRYHPRNSFRFPNSTNRGSTNASYGMYPPVPAVTTSGVPASVVMFYSFDQNVGYNSPDQHLEFVGPAHFTGDKVSPHSHEDSSRDSNKQQDIRRDSDLSSPDQPSSP</sequence>
<dbReference type="EMBL" id="JAPFFJ010000010">
    <property type="protein sequence ID" value="KAJ6418767.1"/>
    <property type="molecule type" value="Genomic_DNA"/>
</dbReference>
<feature type="compositionally biased region" description="Basic and acidic residues" evidence="1">
    <location>
        <begin position="722"/>
        <end position="749"/>
    </location>
</feature>
<feature type="region of interest" description="Disordered" evidence="1">
    <location>
        <begin position="715"/>
        <end position="759"/>
    </location>
</feature>
<feature type="compositionally biased region" description="Basic and acidic residues" evidence="1">
    <location>
        <begin position="593"/>
        <end position="604"/>
    </location>
</feature>
<dbReference type="PANTHER" id="PTHR45979">
    <property type="entry name" value="PAP/OAS1 SUBSTRATE-BINDING DOMAIN SUPERFAMILY"/>
    <property type="match status" value="1"/>
</dbReference>
<reference evidence="2 3" key="1">
    <citation type="journal article" date="2023" name="Int. J. Mol. Sci.">
        <title>De Novo Assembly and Annotation of 11 Diverse Shrub Willow (Salix) Genomes Reveals Novel Gene Organization in Sex-Linked Regions.</title>
        <authorList>
            <person name="Hyden B."/>
            <person name="Feng K."/>
            <person name="Yates T.B."/>
            <person name="Jawdy S."/>
            <person name="Cereghino C."/>
            <person name="Smart L.B."/>
            <person name="Muchero W."/>
        </authorList>
    </citation>
    <scope>NUCLEOTIDE SEQUENCE [LARGE SCALE GENOMIC DNA]</scope>
    <source>
        <tissue evidence="2">Shoot tip</tissue>
    </source>
</reference>
<protein>
    <recommendedName>
        <fullName evidence="4">Nucleotidyltransferase</fullName>
    </recommendedName>
</protein>
<dbReference type="PANTHER" id="PTHR45979:SF30">
    <property type="entry name" value="NUCLEOTIDYLTRANSFERASE"/>
    <property type="match status" value="1"/>
</dbReference>
<organism evidence="2 3">
    <name type="scientific">Salix udensis</name>
    <dbReference type="NCBI Taxonomy" id="889485"/>
    <lineage>
        <taxon>Eukaryota</taxon>
        <taxon>Viridiplantae</taxon>
        <taxon>Streptophyta</taxon>
        <taxon>Embryophyta</taxon>
        <taxon>Tracheophyta</taxon>
        <taxon>Spermatophyta</taxon>
        <taxon>Magnoliopsida</taxon>
        <taxon>eudicotyledons</taxon>
        <taxon>Gunneridae</taxon>
        <taxon>Pentapetalae</taxon>
        <taxon>rosids</taxon>
        <taxon>fabids</taxon>
        <taxon>Malpighiales</taxon>
        <taxon>Salicaceae</taxon>
        <taxon>Saliceae</taxon>
        <taxon>Salix</taxon>
    </lineage>
</organism>
<name>A0AAD6P6K2_9ROSI</name>
<comment type="caution">
    <text evidence="2">The sequence shown here is derived from an EMBL/GenBank/DDBJ whole genome shotgun (WGS) entry which is preliminary data.</text>
</comment>
<feature type="compositionally biased region" description="Polar residues" evidence="1">
    <location>
        <begin position="605"/>
        <end position="626"/>
    </location>
</feature>
<feature type="compositionally biased region" description="Basic and acidic residues" evidence="1">
    <location>
        <begin position="42"/>
        <end position="51"/>
    </location>
</feature>
<feature type="compositionally biased region" description="Polar residues" evidence="1">
    <location>
        <begin position="14"/>
        <end position="29"/>
    </location>
</feature>
<dbReference type="AlphaFoldDB" id="A0AAD6P6K2"/>
<proteinExistence type="predicted"/>
<feature type="region of interest" description="Disordered" evidence="1">
    <location>
        <begin position="420"/>
        <end position="445"/>
    </location>
</feature>
<keyword evidence="3" id="KW-1185">Reference proteome</keyword>
<accession>A0AAD6P6K2</accession>
<feature type="compositionally biased region" description="Basic and acidic residues" evidence="1">
    <location>
        <begin position="627"/>
        <end position="645"/>
    </location>
</feature>
<feature type="region of interest" description="Disordered" evidence="1">
    <location>
        <begin position="242"/>
        <end position="310"/>
    </location>
</feature>
<feature type="compositionally biased region" description="Basic and acidic residues" evidence="1">
    <location>
        <begin position="288"/>
        <end position="297"/>
    </location>
</feature>
<feature type="region of interest" description="Disordered" evidence="1">
    <location>
        <begin position="1"/>
        <end position="63"/>
    </location>
</feature>
<dbReference type="Proteomes" id="UP001162972">
    <property type="component" value="Chromosome 12"/>
</dbReference>